<reference evidence="4" key="1">
    <citation type="submission" date="2016-10" db="EMBL/GenBank/DDBJ databases">
        <authorList>
            <person name="Varghese N."/>
            <person name="Submissions S."/>
        </authorList>
    </citation>
    <scope>NUCLEOTIDE SEQUENCE [LARGE SCALE GENOMIC DNA]</scope>
    <source>
        <strain evidence="4">DSM 13327</strain>
    </source>
</reference>
<dbReference type="GO" id="GO:0008982">
    <property type="term" value="F:protein-N(PI)-phosphohistidine-sugar phosphotransferase activity"/>
    <property type="evidence" value="ECO:0007669"/>
    <property type="project" value="InterPro"/>
</dbReference>
<organism evidence="3 4">
    <name type="scientific">Pelosinus propionicus DSM 13327</name>
    <dbReference type="NCBI Taxonomy" id="1123291"/>
    <lineage>
        <taxon>Bacteria</taxon>
        <taxon>Bacillati</taxon>
        <taxon>Bacillota</taxon>
        <taxon>Negativicutes</taxon>
        <taxon>Selenomonadales</taxon>
        <taxon>Sporomusaceae</taxon>
        <taxon>Pelosinus</taxon>
    </lineage>
</organism>
<evidence type="ECO:0000313" key="4">
    <source>
        <dbReference type="Proteomes" id="UP000199520"/>
    </source>
</evidence>
<evidence type="ECO:0000313" key="3">
    <source>
        <dbReference type="EMBL" id="SFM02644.1"/>
    </source>
</evidence>
<gene>
    <name evidence="3" type="ORF">SAMN04490355_10344</name>
</gene>
<accession>A0A1I4MHH3</accession>
<sequence>MEFKGLVACRAGVGSSLMLNIKLKQVISENKLPIKVEHGSLDSVAGFTGALIITLSDVAKELESKKLPQKIIGIDNIMNKGEILTKLNAFLAEAK</sequence>
<name>A0A1I4MHH3_9FIRM</name>
<dbReference type="InterPro" id="IPR013011">
    <property type="entry name" value="PTS_EIIB_2"/>
</dbReference>
<dbReference type="AlphaFoldDB" id="A0A1I4MHH3"/>
<proteinExistence type="predicted"/>
<dbReference type="EMBL" id="FOTS01000034">
    <property type="protein sequence ID" value="SFM02644.1"/>
    <property type="molecule type" value="Genomic_DNA"/>
</dbReference>
<dbReference type="PROSITE" id="PS51099">
    <property type="entry name" value="PTS_EIIB_TYPE_2"/>
    <property type="match status" value="1"/>
</dbReference>
<dbReference type="InterPro" id="IPR036095">
    <property type="entry name" value="PTS_EIIB-like_sf"/>
</dbReference>
<dbReference type="GO" id="GO:0009401">
    <property type="term" value="P:phosphoenolpyruvate-dependent sugar phosphotransferase system"/>
    <property type="evidence" value="ECO:0007669"/>
    <property type="project" value="InterPro"/>
</dbReference>
<dbReference type="STRING" id="1123291.SAMN04490355_10344"/>
<protein>
    <submittedName>
        <fullName evidence="3">PTS system, ascorbate-specific IIB component</fullName>
    </submittedName>
</protein>
<keyword evidence="4" id="KW-1185">Reference proteome</keyword>
<dbReference type="Gene3D" id="3.40.50.2300">
    <property type="match status" value="1"/>
</dbReference>
<dbReference type="OrthoDB" id="6603449at2"/>
<dbReference type="CDD" id="cd05563">
    <property type="entry name" value="PTS_IIB_ascorbate"/>
    <property type="match status" value="1"/>
</dbReference>
<evidence type="ECO:0000256" key="1">
    <source>
        <dbReference type="ARBA" id="ARBA00022679"/>
    </source>
</evidence>
<dbReference type="InterPro" id="IPR003501">
    <property type="entry name" value="PTS_EIIB_2/3"/>
</dbReference>
<feature type="domain" description="PTS EIIB type-2" evidence="2">
    <location>
        <begin position="3"/>
        <end position="95"/>
    </location>
</feature>
<dbReference type="SUPFAM" id="SSF52794">
    <property type="entry name" value="PTS system IIB component-like"/>
    <property type="match status" value="1"/>
</dbReference>
<keyword evidence="1" id="KW-0808">Transferase</keyword>
<dbReference type="Proteomes" id="UP000199520">
    <property type="component" value="Unassembled WGS sequence"/>
</dbReference>
<evidence type="ECO:0000259" key="2">
    <source>
        <dbReference type="PROSITE" id="PS51099"/>
    </source>
</evidence>
<dbReference type="RefSeq" id="WP_090939826.1">
    <property type="nucleotide sequence ID" value="NZ_FOTS01000034.1"/>
</dbReference>
<dbReference type="Pfam" id="PF02302">
    <property type="entry name" value="PTS_IIB"/>
    <property type="match status" value="1"/>
</dbReference>